<evidence type="ECO:0000313" key="2">
    <source>
        <dbReference type="EMBL" id="KNC33065.1"/>
    </source>
</evidence>
<keyword evidence="1" id="KW-0732">Signal</keyword>
<evidence type="ECO:0000313" key="3">
    <source>
        <dbReference type="Proteomes" id="UP000037069"/>
    </source>
</evidence>
<feature type="chain" id="PRO_5005536705" description="Neuroparsin-A" evidence="1">
    <location>
        <begin position="33"/>
        <end position="155"/>
    </location>
</feature>
<name>A0A0L0CL90_LUCCU</name>
<gene>
    <name evidence="2" type="ORF">FF38_10297</name>
</gene>
<evidence type="ECO:0000256" key="1">
    <source>
        <dbReference type="SAM" id="SignalP"/>
    </source>
</evidence>
<dbReference type="EMBL" id="JRES01000238">
    <property type="protein sequence ID" value="KNC33065.1"/>
    <property type="molecule type" value="Genomic_DNA"/>
</dbReference>
<sequence>MISRAQTRIVEKHNITLLMLLVFSVWWQCCCAYKLSTLTRNREHLNPNLRCPGKNEQNIWRPCKHGGYIEKNPDPKNCDDRYICYAGLNEPCQRSEECAYNAICTMCGVCQKCDDPENCSDFELCPNINGFRAMNYIKRHYDEEDAAPEAVLAAA</sequence>
<keyword evidence="3" id="KW-1185">Reference proteome</keyword>
<accession>A0A0L0CL90</accession>
<dbReference type="Proteomes" id="UP000037069">
    <property type="component" value="Unassembled WGS sequence"/>
</dbReference>
<organism evidence="2 3">
    <name type="scientific">Lucilia cuprina</name>
    <name type="common">Green bottle fly</name>
    <name type="synonym">Australian sheep blowfly</name>
    <dbReference type="NCBI Taxonomy" id="7375"/>
    <lineage>
        <taxon>Eukaryota</taxon>
        <taxon>Metazoa</taxon>
        <taxon>Ecdysozoa</taxon>
        <taxon>Arthropoda</taxon>
        <taxon>Hexapoda</taxon>
        <taxon>Insecta</taxon>
        <taxon>Pterygota</taxon>
        <taxon>Neoptera</taxon>
        <taxon>Endopterygota</taxon>
        <taxon>Diptera</taxon>
        <taxon>Brachycera</taxon>
        <taxon>Muscomorpha</taxon>
        <taxon>Oestroidea</taxon>
        <taxon>Calliphoridae</taxon>
        <taxon>Luciliinae</taxon>
        <taxon>Lucilia</taxon>
    </lineage>
</organism>
<dbReference type="AlphaFoldDB" id="A0A0L0CL90"/>
<comment type="caution">
    <text evidence="2">The sequence shown here is derived from an EMBL/GenBank/DDBJ whole genome shotgun (WGS) entry which is preliminary data.</text>
</comment>
<feature type="signal peptide" evidence="1">
    <location>
        <begin position="1"/>
        <end position="32"/>
    </location>
</feature>
<evidence type="ECO:0008006" key="4">
    <source>
        <dbReference type="Google" id="ProtNLM"/>
    </source>
</evidence>
<reference evidence="2 3" key="1">
    <citation type="journal article" date="2015" name="Nat. Commun.">
        <title>Lucilia cuprina genome unlocks parasitic fly biology to underpin future interventions.</title>
        <authorList>
            <person name="Anstead C.A."/>
            <person name="Korhonen P.K."/>
            <person name="Young N.D."/>
            <person name="Hall R.S."/>
            <person name="Jex A.R."/>
            <person name="Murali S.C."/>
            <person name="Hughes D.S."/>
            <person name="Lee S.F."/>
            <person name="Perry T."/>
            <person name="Stroehlein A.J."/>
            <person name="Ansell B.R."/>
            <person name="Breugelmans B."/>
            <person name="Hofmann A."/>
            <person name="Qu J."/>
            <person name="Dugan S."/>
            <person name="Lee S.L."/>
            <person name="Chao H."/>
            <person name="Dinh H."/>
            <person name="Han Y."/>
            <person name="Doddapaneni H.V."/>
            <person name="Worley K.C."/>
            <person name="Muzny D.M."/>
            <person name="Ioannidis P."/>
            <person name="Waterhouse R.M."/>
            <person name="Zdobnov E.M."/>
            <person name="James P.J."/>
            <person name="Bagnall N.H."/>
            <person name="Kotze A.C."/>
            <person name="Gibbs R.A."/>
            <person name="Richards S."/>
            <person name="Batterham P."/>
            <person name="Gasser R.B."/>
        </authorList>
    </citation>
    <scope>NUCLEOTIDE SEQUENCE [LARGE SCALE GENOMIC DNA]</scope>
    <source>
        <strain evidence="2 3">LS</strain>
        <tissue evidence="2">Full body</tissue>
    </source>
</reference>
<proteinExistence type="predicted"/>
<protein>
    <recommendedName>
        <fullName evidence="4">Neuroparsin-A</fullName>
    </recommendedName>
</protein>